<reference evidence="2 4" key="1">
    <citation type="submission" date="2016-02" db="EMBL/GenBank/DDBJ databases">
        <authorList>
            <person name="Holder M.E."/>
            <person name="Ajami N.J."/>
            <person name="Petrosino J.F."/>
        </authorList>
    </citation>
    <scope>NUCLEOTIDE SEQUENCE [LARGE SCALE GENOMIC DNA]</scope>
    <source>
        <strain evidence="2 4">CCUG 32990</strain>
    </source>
</reference>
<sequence>MIQRIQTIFMLIVVLIGAVLPLIIPIFTVNGQGGYVYDSNIAIGILFTVSAVMALYAIFSYKARPRQVLLNNLNTIVNFILLGLLIRMLSSSGEGVPSVKGVGVALPVLSIVFLFLANQAIKRDERLVKSADRLR</sequence>
<feature type="transmembrane region" description="Helical" evidence="1">
    <location>
        <begin position="7"/>
        <end position="29"/>
    </location>
</feature>
<dbReference type="InterPro" id="IPR025635">
    <property type="entry name" value="DUF4293"/>
</dbReference>
<keyword evidence="4" id="KW-1185">Reference proteome</keyword>
<keyword evidence="1" id="KW-1133">Transmembrane helix</keyword>
<dbReference type="Proteomes" id="UP000065822">
    <property type="component" value="Chromosome"/>
</dbReference>
<evidence type="ECO:0000313" key="4">
    <source>
        <dbReference type="Proteomes" id="UP000065822"/>
    </source>
</evidence>
<dbReference type="AlphaFoldDB" id="A0AAX2GVK0"/>
<reference evidence="3 5" key="2">
    <citation type="submission" date="2017-06" db="EMBL/GenBank/DDBJ databases">
        <authorList>
            <consortium name="Pathogen Informatics"/>
        </authorList>
    </citation>
    <scope>NUCLEOTIDE SEQUENCE [LARGE SCALE GENOMIC DNA]</scope>
    <source>
        <strain evidence="3 5">NCTC12947</strain>
    </source>
</reference>
<evidence type="ECO:0008006" key="6">
    <source>
        <dbReference type="Google" id="ProtNLM"/>
    </source>
</evidence>
<keyword evidence="1" id="KW-0812">Transmembrane</keyword>
<name>A0AAX2GVK0_9FLAO</name>
<protein>
    <recommendedName>
        <fullName evidence="6">Transcription termination factor Rho</fullName>
    </recommendedName>
</protein>
<evidence type="ECO:0000313" key="5">
    <source>
        <dbReference type="Proteomes" id="UP000215539"/>
    </source>
</evidence>
<keyword evidence="1" id="KW-0472">Membrane</keyword>
<dbReference type="KEGG" id="chg:AXF12_08030"/>
<dbReference type="Proteomes" id="UP000215539">
    <property type="component" value="Chromosome 1"/>
</dbReference>
<feature type="transmembrane region" description="Helical" evidence="1">
    <location>
        <begin position="68"/>
        <end position="89"/>
    </location>
</feature>
<gene>
    <name evidence="2" type="ORF">AXF12_08030</name>
    <name evidence="3" type="ORF">SAMEA44541418_00079</name>
</gene>
<proteinExistence type="predicted"/>
<feature type="transmembrane region" description="Helical" evidence="1">
    <location>
        <begin position="41"/>
        <end position="61"/>
    </location>
</feature>
<evidence type="ECO:0000313" key="2">
    <source>
        <dbReference type="EMBL" id="AMD85464.1"/>
    </source>
</evidence>
<dbReference type="EMBL" id="CP014227">
    <property type="protein sequence ID" value="AMD85464.1"/>
    <property type="molecule type" value="Genomic_DNA"/>
</dbReference>
<evidence type="ECO:0000313" key="3">
    <source>
        <dbReference type="EMBL" id="SNV01297.1"/>
    </source>
</evidence>
<dbReference type="EMBL" id="LT906449">
    <property type="protein sequence ID" value="SNV01297.1"/>
    <property type="molecule type" value="Genomic_DNA"/>
</dbReference>
<accession>A0AAX2GVK0</accession>
<evidence type="ECO:0000256" key="1">
    <source>
        <dbReference type="SAM" id="Phobius"/>
    </source>
</evidence>
<organism evidence="3 5">
    <name type="scientific">Capnocytophaga haemolytica</name>
    <dbReference type="NCBI Taxonomy" id="45243"/>
    <lineage>
        <taxon>Bacteria</taxon>
        <taxon>Pseudomonadati</taxon>
        <taxon>Bacteroidota</taxon>
        <taxon>Flavobacteriia</taxon>
        <taxon>Flavobacteriales</taxon>
        <taxon>Flavobacteriaceae</taxon>
        <taxon>Capnocytophaga</taxon>
    </lineage>
</organism>
<feature type="transmembrane region" description="Helical" evidence="1">
    <location>
        <begin position="101"/>
        <end position="121"/>
    </location>
</feature>
<dbReference type="Pfam" id="PF14126">
    <property type="entry name" value="DUF4293"/>
    <property type="match status" value="1"/>
</dbReference>
<dbReference type="RefSeq" id="WP_066430079.1">
    <property type="nucleotide sequence ID" value="NZ_CP014227.1"/>
</dbReference>